<keyword evidence="2" id="KW-0812">Transmembrane</keyword>
<feature type="transmembrane region" description="Helical" evidence="2">
    <location>
        <begin position="50"/>
        <end position="75"/>
    </location>
</feature>
<keyword evidence="2" id="KW-0472">Membrane</keyword>
<proteinExistence type="predicted"/>
<gene>
    <name evidence="3" type="ORF">EGYM00163_LOCUS34366</name>
</gene>
<keyword evidence="2" id="KW-1133">Transmembrane helix</keyword>
<feature type="region of interest" description="Disordered" evidence="1">
    <location>
        <begin position="83"/>
        <end position="114"/>
    </location>
</feature>
<accession>A0A7S4G2H1</accession>
<feature type="transmembrane region" description="Helical" evidence="2">
    <location>
        <begin position="12"/>
        <end position="38"/>
    </location>
</feature>
<protein>
    <submittedName>
        <fullName evidence="3">Uncharacterized protein</fullName>
    </submittedName>
</protein>
<evidence type="ECO:0000256" key="1">
    <source>
        <dbReference type="SAM" id="MobiDB-lite"/>
    </source>
</evidence>
<reference evidence="3" key="1">
    <citation type="submission" date="2021-01" db="EMBL/GenBank/DDBJ databases">
        <authorList>
            <person name="Corre E."/>
            <person name="Pelletier E."/>
            <person name="Niang G."/>
            <person name="Scheremetjew M."/>
            <person name="Finn R."/>
            <person name="Kale V."/>
            <person name="Holt S."/>
            <person name="Cochrane G."/>
            <person name="Meng A."/>
            <person name="Brown T."/>
            <person name="Cohen L."/>
        </authorList>
    </citation>
    <scope>NUCLEOTIDE SEQUENCE</scope>
    <source>
        <strain evidence="3">CCMP1594</strain>
    </source>
</reference>
<sequence length="149" mass="15629">MKRVGRERSEGSVPALLCMSCLLLTMTSILVAPVVLLIRRLDHGAPSLGIIFIPIFVILGSLSCCCFLQSMCLWLKVQEMMNKSENGSEPSSTPPNSAPHTPSAGAHAEQTAPGEPEVVIPTGTILVPPVTIPCAVQPASEPSAAEGID</sequence>
<name>A0A7S4G2H1_9EUGL</name>
<dbReference type="EMBL" id="HBJA01099605">
    <property type="protein sequence ID" value="CAE0823165.1"/>
    <property type="molecule type" value="Transcribed_RNA"/>
</dbReference>
<dbReference type="AlphaFoldDB" id="A0A7S4G2H1"/>
<evidence type="ECO:0000256" key="2">
    <source>
        <dbReference type="SAM" id="Phobius"/>
    </source>
</evidence>
<organism evidence="3">
    <name type="scientific">Eutreptiella gymnastica</name>
    <dbReference type="NCBI Taxonomy" id="73025"/>
    <lineage>
        <taxon>Eukaryota</taxon>
        <taxon>Discoba</taxon>
        <taxon>Euglenozoa</taxon>
        <taxon>Euglenida</taxon>
        <taxon>Spirocuta</taxon>
        <taxon>Euglenophyceae</taxon>
        <taxon>Eutreptiales</taxon>
        <taxon>Eutreptiaceae</taxon>
        <taxon>Eutreptiella</taxon>
    </lineage>
</organism>
<evidence type="ECO:0000313" key="3">
    <source>
        <dbReference type="EMBL" id="CAE0823165.1"/>
    </source>
</evidence>